<dbReference type="Gene3D" id="3.40.50.300">
    <property type="entry name" value="P-loop containing nucleotide triphosphate hydrolases"/>
    <property type="match status" value="2"/>
</dbReference>
<evidence type="ECO:0000256" key="2">
    <source>
        <dbReference type="ARBA" id="ARBA00022801"/>
    </source>
</evidence>
<evidence type="ECO:0000256" key="7">
    <source>
        <dbReference type="RuleBase" id="RU000492"/>
    </source>
</evidence>
<evidence type="ECO:0000256" key="6">
    <source>
        <dbReference type="PROSITE-ProRule" id="PRU00552"/>
    </source>
</evidence>
<evidence type="ECO:0000256" key="3">
    <source>
        <dbReference type="ARBA" id="ARBA00022806"/>
    </source>
</evidence>
<evidence type="ECO:0000313" key="13">
    <source>
        <dbReference type="Proteomes" id="UP000291106"/>
    </source>
</evidence>
<keyword evidence="3 7" id="KW-0347">Helicase</keyword>
<reference evidence="12 13" key="1">
    <citation type="submission" date="2019-02" db="EMBL/GenBank/DDBJ databases">
        <title>Shewanella sp. D4-2 isolated from Dokdo Island.</title>
        <authorList>
            <person name="Baek K."/>
        </authorList>
    </citation>
    <scope>NUCLEOTIDE SEQUENCE [LARGE SCALE GENOMIC DNA]</scope>
    <source>
        <strain evidence="12 13">D4-2</strain>
    </source>
</reference>
<feature type="region of interest" description="Disordered" evidence="8">
    <location>
        <begin position="420"/>
        <end position="443"/>
    </location>
</feature>
<dbReference type="GO" id="GO:0005829">
    <property type="term" value="C:cytosol"/>
    <property type="evidence" value="ECO:0007669"/>
    <property type="project" value="TreeGrafter"/>
</dbReference>
<dbReference type="GO" id="GO:0016787">
    <property type="term" value="F:hydrolase activity"/>
    <property type="evidence" value="ECO:0007669"/>
    <property type="project" value="UniProtKB-KW"/>
</dbReference>
<dbReference type="CDD" id="cd18787">
    <property type="entry name" value="SF2_C_DEAD"/>
    <property type="match status" value="1"/>
</dbReference>
<dbReference type="Pfam" id="PF00270">
    <property type="entry name" value="DEAD"/>
    <property type="match status" value="1"/>
</dbReference>
<dbReference type="PROSITE" id="PS51194">
    <property type="entry name" value="HELICASE_CTER"/>
    <property type="match status" value="1"/>
</dbReference>
<feature type="compositionally biased region" description="Low complexity" evidence="8">
    <location>
        <begin position="427"/>
        <end position="443"/>
    </location>
</feature>
<dbReference type="PANTHER" id="PTHR47959:SF7">
    <property type="entry name" value="ATP-DEPENDENT RNA HELICASE DEAD BOX FAMILY"/>
    <property type="match status" value="1"/>
</dbReference>
<dbReference type="EMBL" id="CP036200">
    <property type="protein sequence ID" value="QBF84907.1"/>
    <property type="molecule type" value="Genomic_DNA"/>
</dbReference>
<evidence type="ECO:0000259" key="9">
    <source>
        <dbReference type="PROSITE" id="PS51192"/>
    </source>
</evidence>
<dbReference type="InterPro" id="IPR044742">
    <property type="entry name" value="DEAD/DEAH_RhlB"/>
</dbReference>
<protein>
    <submittedName>
        <fullName evidence="12">DEAD/DEAH box helicase</fullName>
    </submittedName>
</protein>
<proteinExistence type="inferred from homology"/>
<feature type="domain" description="DEAD-box RNA helicase Q" evidence="11">
    <location>
        <begin position="11"/>
        <end position="39"/>
    </location>
</feature>
<organism evidence="12 13">
    <name type="scientific">Shewanella maritima</name>
    <dbReference type="NCBI Taxonomy" id="2520507"/>
    <lineage>
        <taxon>Bacteria</taxon>
        <taxon>Pseudomonadati</taxon>
        <taxon>Pseudomonadota</taxon>
        <taxon>Gammaproteobacteria</taxon>
        <taxon>Alteromonadales</taxon>
        <taxon>Shewanellaceae</taxon>
        <taxon>Shewanella</taxon>
    </lineage>
</organism>
<dbReference type="PROSITE" id="PS51192">
    <property type="entry name" value="HELICASE_ATP_BIND_1"/>
    <property type="match status" value="1"/>
</dbReference>
<dbReference type="RefSeq" id="WP_130603479.1">
    <property type="nucleotide sequence ID" value="NZ_CP036200.1"/>
</dbReference>
<dbReference type="InterPro" id="IPR011545">
    <property type="entry name" value="DEAD/DEAH_box_helicase_dom"/>
</dbReference>
<dbReference type="GO" id="GO:0005524">
    <property type="term" value="F:ATP binding"/>
    <property type="evidence" value="ECO:0007669"/>
    <property type="project" value="UniProtKB-KW"/>
</dbReference>
<dbReference type="GO" id="GO:0003724">
    <property type="term" value="F:RNA helicase activity"/>
    <property type="evidence" value="ECO:0007669"/>
    <property type="project" value="InterPro"/>
</dbReference>
<dbReference type="GO" id="GO:0003676">
    <property type="term" value="F:nucleic acid binding"/>
    <property type="evidence" value="ECO:0007669"/>
    <property type="project" value="InterPro"/>
</dbReference>
<dbReference type="InterPro" id="IPR000629">
    <property type="entry name" value="RNA-helicase_DEAD-box_CS"/>
</dbReference>
<dbReference type="OrthoDB" id="9808889at2"/>
<dbReference type="SUPFAM" id="SSF52540">
    <property type="entry name" value="P-loop containing nucleoside triphosphate hydrolases"/>
    <property type="match status" value="1"/>
</dbReference>
<sequence>MQETAQETQDVSFSQLDLQPQLMARLSDINYLKPTPIQIKAIPEVLSGKDLLAGAQTGTGKTAAFALPIISRLLEVGELTIAEQPDDVNANNATITAIETNAPKALVLAPTRELAVQVQQAFEQFTLNLDVNGHSLKTVVVYGGVSSDKQKQQLAGGVDIVVATPGRLLDLNRQRLVDLRKVQTLVLDEADRMLDMGFRDEIIEVLKRLPKQRQTLLFSATLDDRIHKFSRRLVQSPKVVEVASRNQTAAKITERVFNVDAAKKQHLLNKLLKVNDWSQVLVFNRKKQDVDATVSFLNQLGTSAAAFHADLSQAKREHVLAEFKAGEVRVLVATDVAARGLDIEQLPAVINMELPFQSADYVHRIGRTGRAGQAGEAITLLSVDDEPLLIKLEALLDRRLPQQWYPGFEPDLTQVAPVTRKTKKGSLKQQARKAALARSAKKR</sequence>
<evidence type="ECO:0000259" key="10">
    <source>
        <dbReference type="PROSITE" id="PS51194"/>
    </source>
</evidence>
<name>A0A411PMY2_9GAMM</name>
<keyword evidence="13" id="KW-1185">Reference proteome</keyword>
<accession>A0A411PMY2</accession>
<dbReference type="InterPro" id="IPR014014">
    <property type="entry name" value="RNA_helicase_DEAD_Q_motif"/>
</dbReference>
<feature type="domain" description="Helicase ATP-binding" evidence="9">
    <location>
        <begin position="42"/>
        <end position="240"/>
    </location>
</feature>
<dbReference type="PROSITE" id="PS00039">
    <property type="entry name" value="DEAD_ATP_HELICASE"/>
    <property type="match status" value="1"/>
</dbReference>
<dbReference type="PANTHER" id="PTHR47959">
    <property type="entry name" value="ATP-DEPENDENT RNA HELICASE RHLE-RELATED"/>
    <property type="match status" value="1"/>
</dbReference>
<evidence type="ECO:0000256" key="8">
    <source>
        <dbReference type="SAM" id="MobiDB-lite"/>
    </source>
</evidence>
<dbReference type="Proteomes" id="UP000291106">
    <property type="component" value="Chromosome"/>
</dbReference>
<dbReference type="KEGG" id="smai:EXU30_13155"/>
<dbReference type="Pfam" id="PF00271">
    <property type="entry name" value="Helicase_C"/>
    <property type="match status" value="1"/>
</dbReference>
<evidence type="ECO:0000256" key="1">
    <source>
        <dbReference type="ARBA" id="ARBA00022741"/>
    </source>
</evidence>
<dbReference type="InterPro" id="IPR014001">
    <property type="entry name" value="Helicase_ATP-bd"/>
</dbReference>
<feature type="domain" description="Helicase C-terminal" evidence="10">
    <location>
        <begin position="266"/>
        <end position="413"/>
    </location>
</feature>
<dbReference type="InterPro" id="IPR001650">
    <property type="entry name" value="Helicase_C-like"/>
</dbReference>
<evidence type="ECO:0000256" key="5">
    <source>
        <dbReference type="ARBA" id="ARBA00038437"/>
    </source>
</evidence>
<evidence type="ECO:0000313" key="12">
    <source>
        <dbReference type="EMBL" id="QBF84907.1"/>
    </source>
</evidence>
<evidence type="ECO:0000256" key="4">
    <source>
        <dbReference type="ARBA" id="ARBA00022840"/>
    </source>
</evidence>
<dbReference type="CDD" id="cd00268">
    <property type="entry name" value="DEADc"/>
    <property type="match status" value="1"/>
</dbReference>
<dbReference type="SMART" id="SM00490">
    <property type="entry name" value="HELICc"/>
    <property type="match status" value="1"/>
</dbReference>
<keyword evidence="1 7" id="KW-0547">Nucleotide-binding</keyword>
<dbReference type="AlphaFoldDB" id="A0A411PMY2"/>
<dbReference type="PROSITE" id="PS51195">
    <property type="entry name" value="Q_MOTIF"/>
    <property type="match status" value="1"/>
</dbReference>
<dbReference type="SMART" id="SM00487">
    <property type="entry name" value="DEXDc"/>
    <property type="match status" value="1"/>
</dbReference>
<comment type="similarity">
    <text evidence="5 7">Belongs to the DEAD box helicase family.</text>
</comment>
<dbReference type="InterPro" id="IPR050079">
    <property type="entry name" value="DEAD_box_RNA_helicase"/>
</dbReference>
<evidence type="ECO:0000259" key="11">
    <source>
        <dbReference type="PROSITE" id="PS51195"/>
    </source>
</evidence>
<gene>
    <name evidence="12" type="ORF">EXU30_13155</name>
</gene>
<feature type="short sequence motif" description="Q motif" evidence="6">
    <location>
        <begin position="11"/>
        <end position="39"/>
    </location>
</feature>
<dbReference type="InterPro" id="IPR027417">
    <property type="entry name" value="P-loop_NTPase"/>
</dbReference>
<keyword evidence="4 7" id="KW-0067">ATP-binding</keyword>
<keyword evidence="2 7" id="KW-0378">Hydrolase</keyword>